<protein>
    <submittedName>
        <fullName evidence="1">Uncharacterized protein</fullName>
    </submittedName>
</protein>
<dbReference type="EMBL" id="JARKIB010000191">
    <property type="protein sequence ID" value="KAJ7725802.1"/>
    <property type="molecule type" value="Genomic_DNA"/>
</dbReference>
<dbReference type="Proteomes" id="UP001215598">
    <property type="component" value="Unassembled WGS sequence"/>
</dbReference>
<proteinExistence type="predicted"/>
<gene>
    <name evidence="1" type="ORF">B0H16DRAFT_1735973</name>
</gene>
<reference evidence="1" key="1">
    <citation type="submission" date="2023-03" db="EMBL/GenBank/DDBJ databases">
        <title>Massive genome expansion in bonnet fungi (Mycena s.s.) driven by repeated elements and novel gene families across ecological guilds.</title>
        <authorList>
            <consortium name="Lawrence Berkeley National Laboratory"/>
            <person name="Harder C.B."/>
            <person name="Miyauchi S."/>
            <person name="Viragh M."/>
            <person name="Kuo A."/>
            <person name="Thoen E."/>
            <person name="Andreopoulos B."/>
            <person name="Lu D."/>
            <person name="Skrede I."/>
            <person name="Drula E."/>
            <person name="Henrissat B."/>
            <person name="Morin E."/>
            <person name="Kohler A."/>
            <person name="Barry K."/>
            <person name="LaButti K."/>
            <person name="Morin E."/>
            <person name="Salamov A."/>
            <person name="Lipzen A."/>
            <person name="Mereny Z."/>
            <person name="Hegedus B."/>
            <person name="Baldrian P."/>
            <person name="Stursova M."/>
            <person name="Weitz H."/>
            <person name="Taylor A."/>
            <person name="Grigoriev I.V."/>
            <person name="Nagy L.G."/>
            <person name="Martin F."/>
            <person name="Kauserud H."/>
        </authorList>
    </citation>
    <scope>NUCLEOTIDE SEQUENCE</scope>
    <source>
        <strain evidence="1">CBHHK182m</strain>
    </source>
</reference>
<sequence>MPHLVNGALFRTCIVSCGGAGAACWNVRMICADDLSERRLVHSSPSCLPHLDTMAAAKRALAARSPSAQAAVHLHHHAVATSVVTGGRATCTPGFGASCPACTFRWVRLAPLSPWVHNGAHWEGHVYARGACGHPPPCCVHVVGGQRAKDARSGVAESCALRTLRSRSPGDSFFLVVYAVTRYRPCPAAYTWSAGSVRSVRKKFCALRTLGSHPSGDRSSMLCTPSPAVTHSERNLERSVPQTADNAYRSNGVRSQEILRASYAGVAPLWRPFFHVVYAVAGRSSQRAKFGALSTPNGGQRIPLQRRAIARSVCGSAPCALQGWRDPFTCLARRPPRRCRSQADRNRNGATSAFTIKTGFVG</sequence>
<accession>A0AAD7MP76</accession>
<name>A0AAD7MP76_9AGAR</name>
<organism evidence="1 2">
    <name type="scientific">Mycena metata</name>
    <dbReference type="NCBI Taxonomy" id="1033252"/>
    <lineage>
        <taxon>Eukaryota</taxon>
        <taxon>Fungi</taxon>
        <taxon>Dikarya</taxon>
        <taxon>Basidiomycota</taxon>
        <taxon>Agaricomycotina</taxon>
        <taxon>Agaricomycetes</taxon>
        <taxon>Agaricomycetidae</taxon>
        <taxon>Agaricales</taxon>
        <taxon>Marasmiineae</taxon>
        <taxon>Mycenaceae</taxon>
        <taxon>Mycena</taxon>
    </lineage>
</organism>
<comment type="caution">
    <text evidence="1">The sequence shown here is derived from an EMBL/GenBank/DDBJ whole genome shotgun (WGS) entry which is preliminary data.</text>
</comment>
<evidence type="ECO:0000313" key="2">
    <source>
        <dbReference type="Proteomes" id="UP001215598"/>
    </source>
</evidence>
<keyword evidence="2" id="KW-1185">Reference proteome</keyword>
<evidence type="ECO:0000313" key="1">
    <source>
        <dbReference type="EMBL" id="KAJ7725802.1"/>
    </source>
</evidence>
<dbReference type="AlphaFoldDB" id="A0AAD7MP76"/>